<keyword evidence="3" id="KW-1185">Reference proteome</keyword>
<evidence type="ECO:0000313" key="3">
    <source>
        <dbReference type="Proteomes" id="UP000703038"/>
    </source>
</evidence>
<feature type="domain" description="Suppressor of fused-like" evidence="1">
    <location>
        <begin position="36"/>
        <end position="195"/>
    </location>
</feature>
<comment type="caution">
    <text evidence="2">The sequence shown here is derived from an EMBL/GenBank/DDBJ whole genome shotgun (WGS) entry which is preliminary data.</text>
</comment>
<dbReference type="EMBL" id="JAFBBK010000001">
    <property type="protein sequence ID" value="MBM7414057.1"/>
    <property type="molecule type" value="Genomic_DNA"/>
</dbReference>
<gene>
    <name evidence="2" type="ORF">JOE42_000790</name>
</gene>
<dbReference type="RefSeq" id="WP_204866828.1">
    <property type="nucleotide sequence ID" value="NZ_JAFBBK010000001.1"/>
</dbReference>
<dbReference type="Pfam" id="PF05076">
    <property type="entry name" value="SUFU"/>
    <property type="match status" value="1"/>
</dbReference>
<organism evidence="2 3">
    <name type="scientific">Rhodococcoides corynebacterioides</name>
    <dbReference type="NCBI Taxonomy" id="53972"/>
    <lineage>
        <taxon>Bacteria</taxon>
        <taxon>Bacillati</taxon>
        <taxon>Actinomycetota</taxon>
        <taxon>Actinomycetes</taxon>
        <taxon>Mycobacteriales</taxon>
        <taxon>Nocardiaceae</taxon>
        <taxon>Rhodococcoides</taxon>
    </lineage>
</organism>
<dbReference type="InterPro" id="IPR020941">
    <property type="entry name" value="SUFU-like_domain"/>
</dbReference>
<accession>A0ABS2KQE0</accession>
<evidence type="ECO:0000259" key="1">
    <source>
        <dbReference type="Pfam" id="PF05076"/>
    </source>
</evidence>
<proteinExistence type="predicted"/>
<name>A0ABS2KQE0_9NOCA</name>
<reference evidence="2 3" key="1">
    <citation type="submission" date="2021-01" db="EMBL/GenBank/DDBJ databases">
        <title>Genomics of switchgrass bacterial isolates.</title>
        <authorList>
            <person name="Shade A."/>
        </authorList>
    </citation>
    <scope>NUCLEOTIDE SEQUENCE [LARGE SCALE GENOMIC DNA]</scope>
    <source>
        <strain evidence="2 3">PvP111</strain>
    </source>
</reference>
<sequence>MDDVSGSDVTAQVRTHLQTVLGQDDPSSASVTFLGLEPLEVLLFAADVEGVVRFATLGCSRHPMADPSDMVTDSQRGPRAELILALRGVDESVAKVWRTLAVFAASPAVEGIVLVPDALLDAGEPLWPGAPFTAVLLTSESGVADLDLPEPYDPVRFLRAVPITGTEAAWVRLRGADALRDAWTEAGIDIADPRRSAASLRPPT</sequence>
<evidence type="ECO:0000313" key="2">
    <source>
        <dbReference type="EMBL" id="MBM7414057.1"/>
    </source>
</evidence>
<protein>
    <recommendedName>
        <fullName evidence="1">Suppressor of fused-like domain-containing protein</fullName>
    </recommendedName>
</protein>
<dbReference type="Proteomes" id="UP000703038">
    <property type="component" value="Unassembled WGS sequence"/>
</dbReference>